<comment type="caution">
    <text evidence="1">The sequence shown here is derived from an EMBL/GenBank/DDBJ whole genome shotgun (WGS) entry which is preliminary data.</text>
</comment>
<dbReference type="Proteomes" id="UP001174997">
    <property type="component" value="Unassembled WGS sequence"/>
</dbReference>
<gene>
    <name evidence="1" type="ORF">QBC41DRAFT_379939</name>
</gene>
<accession>A0AA39Z7T1</accession>
<evidence type="ECO:0000313" key="2">
    <source>
        <dbReference type="Proteomes" id="UP001174997"/>
    </source>
</evidence>
<proteinExistence type="predicted"/>
<organism evidence="1 2">
    <name type="scientific">Cercophora samala</name>
    <dbReference type="NCBI Taxonomy" id="330535"/>
    <lineage>
        <taxon>Eukaryota</taxon>
        <taxon>Fungi</taxon>
        <taxon>Dikarya</taxon>
        <taxon>Ascomycota</taxon>
        <taxon>Pezizomycotina</taxon>
        <taxon>Sordariomycetes</taxon>
        <taxon>Sordariomycetidae</taxon>
        <taxon>Sordariales</taxon>
        <taxon>Lasiosphaeriaceae</taxon>
        <taxon>Cercophora</taxon>
    </lineage>
</organism>
<dbReference type="AlphaFoldDB" id="A0AA39Z7T1"/>
<name>A0AA39Z7T1_9PEZI</name>
<evidence type="ECO:0000313" key="1">
    <source>
        <dbReference type="EMBL" id="KAK0665299.1"/>
    </source>
</evidence>
<reference evidence="1" key="1">
    <citation type="submission" date="2023-06" db="EMBL/GenBank/DDBJ databases">
        <title>Genome-scale phylogeny and comparative genomics of the fungal order Sordariales.</title>
        <authorList>
            <consortium name="Lawrence Berkeley National Laboratory"/>
            <person name="Hensen N."/>
            <person name="Bonometti L."/>
            <person name="Westerberg I."/>
            <person name="Brannstrom I.O."/>
            <person name="Guillou S."/>
            <person name="Cros-Aarteil S."/>
            <person name="Calhoun S."/>
            <person name="Haridas S."/>
            <person name="Kuo A."/>
            <person name="Mondo S."/>
            <person name="Pangilinan J."/>
            <person name="Riley R."/>
            <person name="Labutti K."/>
            <person name="Andreopoulos B."/>
            <person name="Lipzen A."/>
            <person name="Chen C."/>
            <person name="Yanf M."/>
            <person name="Daum C."/>
            <person name="Ng V."/>
            <person name="Clum A."/>
            <person name="Steindorff A."/>
            <person name="Ohm R."/>
            <person name="Martin F."/>
            <person name="Silar P."/>
            <person name="Natvig D."/>
            <person name="Lalanne C."/>
            <person name="Gautier V."/>
            <person name="Ament-Velasquez S.L."/>
            <person name="Kruys A."/>
            <person name="Hutchinson M.I."/>
            <person name="Powell A.J."/>
            <person name="Barry K."/>
            <person name="Miller A.N."/>
            <person name="Grigoriev I.V."/>
            <person name="Debuchy R."/>
            <person name="Gladieux P."/>
            <person name="Thoren M.H."/>
            <person name="Johannesson H."/>
        </authorList>
    </citation>
    <scope>NUCLEOTIDE SEQUENCE</scope>
    <source>
        <strain evidence="1">CBS 307.81</strain>
    </source>
</reference>
<protein>
    <submittedName>
        <fullName evidence="1">Uncharacterized protein</fullName>
    </submittedName>
</protein>
<keyword evidence="2" id="KW-1185">Reference proteome</keyword>
<sequence length="190" mass="21454">MSSPTSSTIGTADWIPAEGFLHRRPSSPATARQKPVWQLRNDRLNKEVTAAVGRLAIRDRTVLASDARSVLVEALEATAASRSGDDRKESTLDFLERIKDSIRLGRELSNGAWIELIYRLVWARDRYLRQGNADKFNAERENVSALALAVDKLYEAAGKHGNEWDWLAMEIYNDPKLNGEQDDNDIEEQE</sequence>
<dbReference type="EMBL" id="JAULSY010000113">
    <property type="protein sequence ID" value="KAK0665299.1"/>
    <property type="molecule type" value="Genomic_DNA"/>
</dbReference>